<dbReference type="GO" id="GO:0001701">
    <property type="term" value="P:in utero embryonic development"/>
    <property type="evidence" value="ECO:0007669"/>
    <property type="project" value="Ensembl"/>
</dbReference>
<dbReference type="GO" id="GO:0003383">
    <property type="term" value="P:apical constriction"/>
    <property type="evidence" value="ECO:0007669"/>
    <property type="project" value="Ensembl"/>
</dbReference>
<gene>
    <name evidence="14" type="primary">EPB41L5</name>
</gene>
<dbReference type="InterPro" id="IPR019748">
    <property type="entry name" value="FERM_central"/>
</dbReference>
<dbReference type="EMBL" id="ADFV01099848">
    <property type="status" value="NOT_ANNOTATED_CDS"/>
    <property type="molecule type" value="Genomic_DNA"/>
</dbReference>
<dbReference type="Pfam" id="PF09380">
    <property type="entry name" value="FERM_C"/>
    <property type="match status" value="1"/>
</dbReference>
<dbReference type="InterPro" id="IPR000798">
    <property type="entry name" value="Ez/rad/moesin-like"/>
</dbReference>
<evidence type="ECO:0000313" key="14">
    <source>
        <dbReference type="Ensembl" id="ENSNLEP00000001068.2"/>
    </source>
</evidence>
<dbReference type="GO" id="GO:0031032">
    <property type="term" value="P:actomyosin structure organization"/>
    <property type="evidence" value="ECO:0007669"/>
    <property type="project" value="Ensembl"/>
</dbReference>
<dbReference type="PRINTS" id="PR00661">
    <property type="entry name" value="ERMFAMILY"/>
</dbReference>
<dbReference type="InterPro" id="IPR018980">
    <property type="entry name" value="FERM_PH-like_C"/>
</dbReference>
<accession>G1QJH4</accession>
<dbReference type="InterPro" id="IPR019747">
    <property type="entry name" value="FERM_CS"/>
</dbReference>
<dbReference type="PRINTS" id="PR00935">
    <property type="entry name" value="BAND41"/>
</dbReference>
<reference evidence="14" key="3">
    <citation type="submission" date="2025-09" db="UniProtKB">
        <authorList>
            <consortium name="Ensembl"/>
        </authorList>
    </citation>
    <scope>IDENTIFICATION</scope>
</reference>
<dbReference type="SUPFAM" id="SSF47031">
    <property type="entry name" value="Second domain of FERM"/>
    <property type="match status" value="1"/>
</dbReference>
<evidence type="ECO:0000256" key="3">
    <source>
        <dbReference type="ARBA" id="ARBA00004496"/>
    </source>
</evidence>
<reference evidence="14 15" key="1">
    <citation type="submission" date="2012-10" db="EMBL/GenBank/DDBJ databases">
        <authorList>
            <consortium name="Gibbon Genome Sequencing Consortium"/>
        </authorList>
    </citation>
    <scope>NUCLEOTIDE SEQUENCE [LARGE SCALE GENOMIC DNA]</scope>
</reference>
<dbReference type="EMBL" id="ADFV01099851">
    <property type="status" value="NOT_ANNOTATED_CDS"/>
    <property type="molecule type" value="Genomic_DNA"/>
</dbReference>
<dbReference type="GO" id="GO:0007398">
    <property type="term" value="P:ectoderm development"/>
    <property type="evidence" value="ECO:0007669"/>
    <property type="project" value="Ensembl"/>
</dbReference>
<dbReference type="InParanoid" id="G1QJH4"/>
<dbReference type="CDD" id="cd17205">
    <property type="entry name" value="FERM_F1_EPB41L5"/>
    <property type="match status" value="1"/>
</dbReference>
<dbReference type="PROSITE" id="PS00660">
    <property type="entry name" value="FERM_1"/>
    <property type="match status" value="1"/>
</dbReference>
<dbReference type="SMART" id="SM00295">
    <property type="entry name" value="B41"/>
    <property type="match status" value="1"/>
</dbReference>
<evidence type="ECO:0000256" key="5">
    <source>
        <dbReference type="ARBA" id="ARBA00022475"/>
    </source>
</evidence>
<dbReference type="GO" id="GO:0001917">
    <property type="term" value="C:photoreceptor inner segment"/>
    <property type="evidence" value="ECO:0007669"/>
    <property type="project" value="UniProtKB-SubCell"/>
</dbReference>
<dbReference type="FunFam" id="2.30.29.30:FF:000002">
    <property type="entry name" value="Band 4.1-like protein 5 isoform 1"/>
    <property type="match status" value="1"/>
</dbReference>
<dbReference type="Proteomes" id="UP000001073">
    <property type="component" value="Chromosome 20"/>
</dbReference>
<evidence type="ECO:0000256" key="8">
    <source>
        <dbReference type="ARBA" id="ARBA00023136"/>
    </source>
</evidence>
<dbReference type="GO" id="GO:0032587">
    <property type="term" value="C:ruffle membrane"/>
    <property type="evidence" value="ECO:0007669"/>
    <property type="project" value="Ensembl"/>
</dbReference>
<dbReference type="CDD" id="cd14473">
    <property type="entry name" value="FERM_B-lobe"/>
    <property type="match status" value="1"/>
</dbReference>
<keyword evidence="5" id="KW-1003">Cell membrane</keyword>
<dbReference type="GO" id="GO:0070201">
    <property type="term" value="P:regulation of establishment of protein localization"/>
    <property type="evidence" value="ECO:0007669"/>
    <property type="project" value="Ensembl"/>
</dbReference>
<dbReference type="GO" id="GO:0005829">
    <property type="term" value="C:cytosol"/>
    <property type="evidence" value="ECO:0007669"/>
    <property type="project" value="Ensembl"/>
</dbReference>
<dbReference type="EMBL" id="ADFV01099849">
    <property type="status" value="NOT_ANNOTATED_CDS"/>
    <property type="molecule type" value="Genomic_DNA"/>
</dbReference>
<dbReference type="PANTHER" id="PTHR23280:SF15">
    <property type="entry name" value="BAND 4.1-LIKE PROTEIN 5"/>
    <property type="match status" value="1"/>
</dbReference>
<dbReference type="GO" id="GO:0051894">
    <property type="term" value="P:positive regulation of focal adhesion assembly"/>
    <property type="evidence" value="ECO:0007669"/>
    <property type="project" value="Ensembl"/>
</dbReference>
<sequence length="732" mass="81753">MLSFFRRTLGRRSMRKHAEKERLREAQRAATHIPAAGDSKSIITCRVSLLDGTDVSVDLPKKAKGQELFDQIMYHLDLIESDYFGLRFMDSAQVAHWLDGTKSIKKQVKIGSPYCLHLRVKFYSSEPNNLREELTRYLFVLQLKQDILSGKLDCPFDTAVQLAAYNLQAELGDYDLAEHSPELVSEFRFVPIQTEEMELAIFEKWKEYRGQTPAQAETNYLNKAKWLEMYGVDMHVVKAREGNDYSGLTPTGVLVFEGDTKIGLFFWPKITRLDFKKNKLTLVVVEDDDQGKEQEHTFVFRLDHPKACKHLWKCAVEHHAFFRLRGPVQKSSHRSGFIRLGSRFRYSGKTEYQTTKTNKARRSTSFERRPSKRYSRRTLQMKACATKHEELSVHNNVSTQSNGSQQAWGMRSALLVSPSISSAPVPVEIQNLPQNPGTDQHDRKCIPLNIDLLNSPDLLETTIGDVIGASDTMETSQALNDINVATRLPGLGEPEVEYETLKDTSEKLKQLEMENSPLLSPRSNIDVNINSQEEVVKLTEKCLNNVIESPGLNAMRVPPDFKSNILKAQVEAVHKVTKEDSLLSHKNANVQDAATNSAVLNENNVPLPKESLETLTLITPADSGSVLKEATDELDALLASLTENLIDHTVAPQVSSTSTITPRWIVPQSGAMSNGLAGCEMLLAGKEGHGNKDGISLISPPAPFLVDAVTSSGPTLAEEAVLKQKCLLTTEL</sequence>
<comment type="subcellular location">
    <subcellularLocation>
        <location evidence="4">Cell junction</location>
        <location evidence="4">Adherens junction</location>
    </subcellularLocation>
    <subcellularLocation>
        <location evidence="1">Cell membrane</location>
        <topology evidence="1">Peripheral membrane protein</topology>
    </subcellularLocation>
    <subcellularLocation>
        <location evidence="3">Cytoplasm</location>
    </subcellularLocation>
    <subcellularLocation>
        <location evidence="2">Photoreceptor inner segment</location>
    </subcellularLocation>
</comment>
<dbReference type="InterPro" id="IPR018979">
    <property type="entry name" value="FERM_N"/>
</dbReference>
<dbReference type="GO" id="GO:0001839">
    <property type="term" value="P:neural plate morphogenesis"/>
    <property type="evidence" value="ECO:0007669"/>
    <property type="project" value="Ensembl"/>
</dbReference>
<evidence type="ECO:0000256" key="2">
    <source>
        <dbReference type="ARBA" id="ARBA00004437"/>
    </source>
</evidence>
<dbReference type="Gene3D" id="1.20.80.10">
    <property type="match status" value="1"/>
</dbReference>
<dbReference type="GO" id="GO:0005654">
    <property type="term" value="C:nucleoplasm"/>
    <property type="evidence" value="ECO:0007669"/>
    <property type="project" value="Ensembl"/>
</dbReference>
<dbReference type="GO" id="GO:0010634">
    <property type="term" value="P:positive regulation of epithelial cell migration"/>
    <property type="evidence" value="ECO:0007669"/>
    <property type="project" value="Ensembl"/>
</dbReference>
<dbReference type="PANTHER" id="PTHR23280">
    <property type="entry name" value="4.1 G PROTEIN"/>
    <property type="match status" value="1"/>
</dbReference>
<dbReference type="EMBL" id="ADFV01099847">
    <property type="status" value="NOT_ANNOTATED_CDS"/>
    <property type="molecule type" value="Genomic_DNA"/>
</dbReference>
<evidence type="ECO:0000256" key="12">
    <source>
        <dbReference type="ARBA" id="ARBA00046505"/>
    </source>
</evidence>
<dbReference type="FunCoup" id="G1QJH4">
    <property type="interactions" value="1784"/>
</dbReference>
<dbReference type="PROSITE" id="PS50057">
    <property type="entry name" value="FERM_3"/>
    <property type="match status" value="1"/>
</dbReference>
<dbReference type="GO" id="GO:0001837">
    <property type="term" value="P:epithelial to mesenchymal transition"/>
    <property type="evidence" value="ECO:0007669"/>
    <property type="project" value="Ensembl"/>
</dbReference>
<keyword evidence="8" id="KW-0472">Membrane</keyword>
<evidence type="ECO:0000256" key="11">
    <source>
        <dbReference type="ARBA" id="ARBA00030226"/>
    </source>
</evidence>
<dbReference type="InterPro" id="IPR029071">
    <property type="entry name" value="Ubiquitin-like_domsf"/>
</dbReference>
<name>G1QJH4_NOMLE</name>
<dbReference type="GO" id="GO:0008092">
    <property type="term" value="F:cytoskeletal protein binding"/>
    <property type="evidence" value="ECO:0007669"/>
    <property type="project" value="InterPro"/>
</dbReference>
<comment type="function">
    <text evidence="9">Plays a role in the formation and organization of tight junctions during the establishment of polarity in epithelial cells.</text>
</comment>
<evidence type="ECO:0000256" key="10">
    <source>
        <dbReference type="ARBA" id="ARBA00023841"/>
    </source>
</evidence>
<dbReference type="GO" id="GO:0022408">
    <property type="term" value="P:negative regulation of cell-cell adhesion"/>
    <property type="evidence" value="ECO:0007669"/>
    <property type="project" value="Ensembl"/>
</dbReference>
<keyword evidence="6" id="KW-0963">Cytoplasm</keyword>
<keyword evidence="15" id="KW-1185">Reference proteome</keyword>
<dbReference type="GO" id="GO:0005856">
    <property type="term" value="C:cytoskeleton"/>
    <property type="evidence" value="ECO:0007669"/>
    <property type="project" value="TreeGrafter"/>
</dbReference>
<keyword evidence="7" id="KW-0965">Cell junction</keyword>
<evidence type="ECO:0000313" key="15">
    <source>
        <dbReference type="Proteomes" id="UP000001073"/>
    </source>
</evidence>
<dbReference type="Pfam" id="PF08736">
    <property type="entry name" value="FA"/>
    <property type="match status" value="1"/>
</dbReference>
<dbReference type="FunFam" id="1.20.80.10:FF:000003">
    <property type="entry name" value="Tyrosine-protein phosphatase non-receptor type 4"/>
    <property type="match status" value="1"/>
</dbReference>
<dbReference type="GO" id="GO:0048339">
    <property type="term" value="P:paraxial mesoderm development"/>
    <property type="evidence" value="ECO:0007669"/>
    <property type="project" value="Ensembl"/>
</dbReference>
<dbReference type="Pfam" id="PF09379">
    <property type="entry name" value="FERM_N"/>
    <property type="match status" value="1"/>
</dbReference>
<evidence type="ECO:0000256" key="9">
    <source>
        <dbReference type="ARBA" id="ARBA00023750"/>
    </source>
</evidence>
<dbReference type="GO" id="GO:0005925">
    <property type="term" value="C:focal adhesion"/>
    <property type="evidence" value="ECO:0007669"/>
    <property type="project" value="Ensembl"/>
</dbReference>
<dbReference type="GO" id="GO:0009826">
    <property type="term" value="P:unidimensional cell growth"/>
    <property type="evidence" value="ECO:0007669"/>
    <property type="project" value="Ensembl"/>
</dbReference>
<dbReference type="GO" id="GO:0071560">
    <property type="term" value="P:cellular response to transforming growth factor beta stimulus"/>
    <property type="evidence" value="ECO:0007669"/>
    <property type="project" value="Ensembl"/>
</dbReference>
<dbReference type="GO" id="GO:0019904">
    <property type="term" value="F:protein domain specific binding"/>
    <property type="evidence" value="ECO:0007669"/>
    <property type="project" value="Ensembl"/>
</dbReference>
<dbReference type="InterPro" id="IPR014847">
    <property type="entry name" value="FA"/>
</dbReference>
<dbReference type="STRING" id="61853.ENSNLEP00000001068"/>
<dbReference type="eggNOG" id="KOG3530">
    <property type="taxonomic scope" value="Eukaryota"/>
</dbReference>
<dbReference type="CDD" id="cd13186">
    <property type="entry name" value="FERM_C_NBL4_NBL5"/>
    <property type="match status" value="1"/>
</dbReference>
<dbReference type="GO" id="GO:0070986">
    <property type="term" value="P:left/right axis specification"/>
    <property type="evidence" value="ECO:0007669"/>
    <property type="project" value="Ensembl"/>
</dbReference>
<proteinExistence type="predicted"/>
<dbReference type="SUPFAM" id="SSF50729">
    <property type="entry name" value="PH domain-like"/>
    <property type="match status" value="1"/>
</dbReference>
<dbReference type="Gene3D" id="2.30.29.30">
    <property type="entry name" value="Pleckstrin-homology domain (PH domain)/Phosphotyrosine-binding domain (PTB)"/>
    <property type="match status" value="1"/>
</dbReference>
<dbReference type="GO" id="GO:0032525">
    <property type="term" value="P:somite rostral/caudal axis specification"/>
    <property type="evidence" value="ECO:0007669"/>
    <property type="project" value="Ensembl"/>
</dbReference>
<dbReference type="GO" id="GO:0006931">
    <property type="term" value="P:substrate-dependent cell migration, cell attachment to substrate"/>
    <property type="evidence" value="ECO:0007669"/>
    <property type="project" value="Ensembl"/>
</dbReference>
<evidence type="ECO:0000259" key="13">
    <source>
        <dbReference type="PROSITE" id="PS50057"/>
    </source>
</evidence>
<reference evidence="14" key="2">
    <citation type="submission" date="2025-08" db="UniProtKB">
        <authorList>
            <consortium name="Ensembl"/>
        </authorList>
    </citation>
    <scope>IDENTIFICATION</scope>
</reference>
<dbReference type="SUPFAM" id="SSF54236">
    <property type="entry name" value="Ubiquitin-like"/>
    <property type="match status" value="1"/>
</dbReference>
<organism evidence="14 15">
    <name type="scientific">Nomascus leucogenys</name>
    <name type="common">Northern white-cheeked gibbon</name>
    <name type="synonym">Hylobates leucogenys</name>
    <dbReference type="NCBI Taxonomy" id="61853"/>
    <lineage>
        <taxon>Eukaryota</taxon>
        <taxon>Metazoa</taxon>
        <taxon>Chordata</taxon>
        <taxon>Craniata</taxon>
        <taxon>Vertebrata</taxon>
        <taxon>Euteleostomi</taxon>
        <taxon>Mammalia</taxon>
        <taxon>Eutheria</taxon>
        <taxon>Euarchontoglires</taxon>
        <taxon>Primates</taxon>
        <taxon>Haplorrhini</taxon>
        <taxon>Catarrhini</taxon>
        <taxon>Hylobatidae</taxon>
        <taxon>Nomascus</taxon>
    </lineage>
</organism>
<dbReference type="Gene3D" id="3.10.20.90">
    <property type="entry name" value="Phosphatidylinositol 3-kinase Catalytic Subunit, Chain A, domain 1"/>
    <property type="match status" value="1"/>
</dbReference>
<dbReference type="InterPro" id="IPR000299">
    <property type="entry name" value="FERM_domain"/>
</dbReference>
<dbReference type="GO" id="GO:0048319">
    <property type="term" value="P:axial mesoderm morphogenesis"/>
    <property type="evidence" value="ECO:0007669"/>
    <property type="project" value="Ensembl"/>
</dbReference>
<evidence type="ECO:0000256" key="7">
    <source>
        <dbReference type="ARBA" id="ARBA00022949"/>
    </source>
</evidence>
<dbReference type="InterPro" id="IPR014352">
    <property type="entry name" value="FERM/acyl-CoA-bd_prot_sf"/>
</dbReference>
<dbReference type="InterPro" id="IPR035963">
    <property type="entry name" value="FERM_2"/>
</dbReference>
<dbReference type="AlphaFoldDB" id="G1QJH4"/>
<dbReference type="EMBL" id="ADFV01099850">
    <property type="status" value="NOT_ANNOTATED_CDS"/>
    <property type="molecule type" value="Genomic_DNA"/>
</dbReference>
<dbReference type="GO" id="GO:0010608">
    <property type="term" value="P:post-transcriptional regulation of gene expression"/>
    <property type="evidence" value="ECO:0007669"/>
    <property type="project" value="Ensembl"/>
</dbReference>
<evidence type="ECO:0000256" key="1">
    <source>
        <dbReference type="ARBA" id="ARBA00004202"/>
    </source>
</evidence>
<dbReference type="SMART" id="SM01195">
    <property type="entry name" value="FA"/>
    <property type="match status" value="1"/>
</dbReference>
<dbReference type="Ensembl" id="ENSNLET00000001130.3">
    <property type="protein sequence ID" value="ENSNLEP00000001068.2"/>
    <property type="gene ID" value="ENSNLEG00000000875.3"/>
</dbReference>
<dbReference type="Pfam" id="PF00373">
    <property type="entry name" value="FERM_M"/>
    <property type="match status" value="1"/>
</dbReference>
<dbReference type="PROSITE" id="PS00661">
    <property type="entry name" value="FERM_2"/>
    <property type="match status" value="1"/>
</dbReference>
<feature type="domain" description="FERM" evidence="13">
    <location>
        <begin position="43"/>
        <end position="326"/>
    </location>
</feature>
<evidence type="ECO:0000256" key="4">
    <source>
        <dbReference type="ARBA" id="ARBA00004536"/>
    </source>
</evidence>
<dbReference type="GO" id="GO:0005912">
    <property type="term" value="C:adherens junction"/>
    <property type="evidence" value="ECO:0007669"/>
    <property type="project" value="UniProtKB-SubCell"/>
</dbReference>
<evidence type="ECO:0000256" key="6">
    <source>
        <dbReference type="ARBA" id="ARBA00022490"/>
    </source>
</evidence>
<dbReference type="GeneTree" id="ENSGT00940000156332"/>
<dbReference type="InterPro" id="IPR011993">
    <property type="entry name" value="PH-like_dom_sf"/>
</dbReference>
<protein>
    <recommendedName>
        <fullName evidence="10">Band 4.1-like protein 5</fullName>
    </recommendedName>
    <alternativeName>
        <fullName evidence="11">Erythrocyte membrane protein band 4.1-like 5</fullName>
    </alternativeName>
</protein>
<comment type="subunit">
    <text evidence="12">Component of a complex composed of PALS1, CRB1 and EPB41L5. Within the complex, interacts (via FERM domain) with PALS1 (via HOOK domain) and with CRB1 (via intracellular domain). Interacts with CRB2 (via intracellular domain). Interacts with CRB3 (via intracellular domain).</text>
</comment>
<dbReference type="HOGENOM" id="CLU_003623_5_1_1"/>
<dbReference type="GO" id="GO:0048617">
    <property type="term" value="P:embryonic foregut morphogenesis"/>
    <property type="evidence" value="ECO:0007669"/>
    <property type="project" value="Ensembl"/>
</dbReference>
<dbReference type="InterPro" id="IPR019749">
    <property type="entry name" value="Band_41_domain"/>
</dbReference>
<dbReference type="FunFam" id="3.10.20.90:FF:000024">
    <property type="entry name" value="Erythrocyte membrane protein band 4.1-like 5"/>
    <property type="match status" value="1"/>
</dbReference>
<dbReference type="GO" id="GO:0007492">
    <property type="term" value="P:endoderm development"/>
    <property type="evidence" value="ECO:0007669"/>
    <property type="project" value="Ensembl"/>
</dbReference>
<dbReference type="SMART" id="SM01196">
    <property type="entry name" value="FERM_C"/>
    <property type="match status" value="1"/>
</dbReference>
<dbReference type="GO" id="GO:0007509">
    <property type="term" value="P:mesoderm migration involved in gastrulation"/>
    <property type="evidence" value="ECO:0007669"/>
    <property type="project" value="Ensembl"/>
</dbReference>